<gene>
    <name evidence="1" type="ORF">PVAP13_9KG032240</name>
</gene>
<accession>A0A8T0NBL2</accession>
<evidence type="ECO:0000313" key="1">
    <source>
        <dbReference type="EMBL" id="KAG2546423.1"/>
    </source>
</evidence>
<name>A0A8T0NBL2_PANVG</name>
<organism evidence="1 2">
    <name type="scientific">Panicum virgatum</name>
    <name type="common">Blackwell switchgrass</name>
    <dbReference type="NCBI Taxonomy" id="38727"/>
    <lineage>
        <taxon>Eukaryota</taxon>
        <taxon>Viridiplantae</taxon>
        <taxon>Streptophyta</taxon>
        <taxon>Embryophyta</taxon>
        <taxon>Tracheophyta</taxon>
        <taxon>Spermatophyta</taxon>
        <taxon>Magnoliopsida</taxon>
        <taxon>Liliopsida</taxon>
        <taxon>Poales</taxon>
        <taxon>Poaceae</taxon>
        <taxon>PACMAD clade</taxon>
        <taxon>Panicoideae</taxon>
        <taxon>Panicodae</taxon>
        <taxon>Paniceae</taxon>
        <taxon>Panicinae</taxon>
        <taxon>Panicum</taxon>
        <taxon>Panicum sect. Hiantes</taxon>
    </lineage>
</organism>
<sequence>MNFCRISAHPCRRQMGISRESGVIVISFTDRPTPAETSLFCFFLYAWHLSLKFCMVLGDYTPHVLAGHSIRLLLAAHRIGLAFIYGLDCSKMQTVMPNT</sequence>
<comment type="caution">
    <text evidence="1">The sequence shown here is derived from an EMBL/GenBank/DDBJ whole genome shotgun (WGS) entry which is preliminary data.</text>
</comment>
<dbReference type="AlphaFoldDB" id="A0A8T0NBL2"/>
<dbReference type="Proteomes" id="UP000823388">
    <property type="component" value="Chromosome 9K"/>
</dbReference>
<keyword evidence="2" id="KW-1185">Reference proteome</keyword>
<reference evidence="1" key="1">
    <citation type="submission" date="2020-05" db="EMBL/GenBank/DDBJ databases">
        <title>WGS assembly of Panicum virgatum.</title>
        <authorList>
            <person name="Lovell J.T."/>
            <person name="Jenkins J."/>
            <person name="Shu S."/>
            <person name="Juenger T.E."/>
            <person name="Schmutz J."/>
        </authorList>
    </citation>
    <scope>NUCLEOTIDE SEQUENCE</scope>
    <source>
        <strain evidence="1">AP13</strain>
    </source>
</reference>
<dbReference type="EMBL" id="CM029053">
    <property type="protein sequence ID" value="KAG2546423.1"/>
    <property type="molecule type" value="Genomic_DNA"/>
</dbReference>
<evidence type="ECO:0000313" key="2">
    <source>
        <dbReference type="Proteomes" id="UP000823388"/>
    </source>
</evidence>
<protein>
    <submittedName>
        <fullName evidence="1">Uncharacterized protein</fullName>
    </submittedName>
</protein>
<proteinExistence type="predicted"/>